<sequence>MVQETIEPMLELRQEDGGAVLKKKAQVVKTLARIEVDTTKHTGLYGGTGVASRRSISDPSLEVVVSTIGAINTLKMAMRQQLDQSPSMSGRDKTAGRTQSSSAVEFHINNQMTELPGMSEQDFLQLDSLDGCGLSDGDESDLNRKTTFSTINQDLEIGDWRQNW</sequence>
<protein>
    <submittedName>
        <fullName evidence="2">Uncharacterized protein</fullName>
    </submittedName>
</protein>
<evidence type="ECO:0000256" key="1">
    <source>
        <dbReference type="SAM" id="MobiDB-lite"/>
    </source>
</evidence>
<reference evidence="2" key="1">
    <citation type="journal article" date="2017" name="Mycologia">
        <title>Fusarium algeriense, sp. nov., a novel toxigenic crown rot pathogen of durum wheat from Algeria is nested in the Fusarium burgessii species complex.</title>
        <authorList>
            <person name="Laraba I."/>
            <person name="Keddad A."/>
            <person name="Boureghda H."/>
            <person name="Abdallah N."/>
            <person name="Vaughan M.M."/>
            <person name="Proctor R.H."/>
            <person name="Busman M."/>
            <person name="O'Donnell K."/>
        </authorList>
    </citation>
    <scope>NUCLEOTIDE SEQUENCE</scope>
    <source>
        <strain evidence="2">NRRL 25174</strain>
    </source>
</reference>
<feature type="region of interest" description="Disordered" evidence="1">
    <location>
        <begin position="80"/>
        <end position="103"/>
    </location>
</feature>
<dbReference type="AlphaFoldDB" id="A0A9P5E060"/>
<organism evidence="2 3">
    <name type="scientific">Fusarium beomiforme</name>
    <dbReference type="NCBI Taxonomy" id="44412"/>
    <lineage>
        <taxon>Eukaryota</taxon>
        <taxon>Fungi</taxon>
        <taxon>Dikarya</taxon>
        <taxon>Ascomycota</taxon>
        <taxon>Pezizomycotina</taxon>
        <taxon>Sordariomycetes</taxon>
        <taxon>Hypocreomycetidae</taxon>
        <taxon>Hypocreales</taxon>
        <taxon>Nectriaceae</taxon>
        <taxon>Fusarium</taxon>
        <taxon>Fusarium burgessii species complex</taxon>
    </lineage>
</organism>
<evidence type="ECO:0000313" key="2">
    <source>
        <dbReference type="EMBL" id="KAF4341890.1"/>
    </source>
</evidence>
<proteinExistence type="predicted"/>
<evidence type="ECO:0000313" key="3">
    <source>
        <dbReference type="Proteomes" id="UP000730481"/>
    </source>
</evidence>
<dbReference type="Proteomes" id="UP000730481">
    <property type="component" value="Unassembled WGS sequence"/>
</dbReference>
<comment type="caution">
    <text evidence="2">The sequence shown here is derived from an EMBL/GenBank/DDBJ whole genome shotgun (WGS) entry which is preliminary data.</text>
</comment>
<dbReference type="EMBL" id="PVQB02000171">
    <property type="protein sequence ID" value="KAF4341890.1"/>
    <property type="molecule type" value="Genomic_DNA"/>
</dbReference>
<keyword evidence="3" id="KW-1185">Reference proteome</keyword>
<name>A0A9P5E060_9HYPO</name>
<accession>A0A9P5E060</accession>
<reference evidence="2" key="2">
    <citation type="submission" date="2020-02" db="EMBL/GenBank/DDBJ databases">
        <title>Identification and distribution of gene clusters putatively required for synthesis of sphingolipid metabolism inhibitors in phylogenetically diverse species of the filamentous fungus Fusarium.</title>
        <authorList>
            <person name="Kim H.-S."/>
            <person name="Busman M."/>
            <person name="Brown D.W."/>
            <person name="Divon H."/>
            <person name="Uhlig S."/>
            <person name="Proctor R.H."/>
        </authorList>
    </citation>
    <scope>NUCLEOTIDE SEQUENCE</scope>
    <source>
        <strain evidence="2">NRRL 25174</strain>
    </source>
</reference>
<gene>
    <name evidence="2" type="ORF">FBEOM_4207</name>
</gene>